<proteinExistence type="predicted"/>
<protein>
    <submittedName>
        <fullName evidence="3">Relaxase domain-containing protein</fullName>
    </submittedName>
</protein>
<gene>
    <name evidence="3" type="ORF">Q7A36_28885</name>
</gene>
<dbReference type="EMBL" id="JAUTWS010000046">
    <property type="protein sequence ID" value="MDO9712393.1"/>
    <property type="molecule type" value="Genomic_DNA"/>
</dbReference>
<feature type="domain" description="TrwC relaxase" evidence="2">
    <location>
        <begin position="53"/>
        <end position="319"/>
    </location>
</feature>
<feature type="region of interest" description="Disordered" evidence="1">
    <location>
        <begin position="22"/>
        <end position="54"/>
    </location>
</feature>
<dbReference type="Pfam" id="PF08751">
    <property type="entry name" value="TrwC"/>
    <property type="match status" value="1"/>
</dbReference>
<name>A0ABT9E867_9PROT</name>
<comment type="caution">
    <text evidence="3">The sequence shown here is derived from an EMBL/GenBank/DDBJ whole genome shotgun (WGS) entry which is preliminary data.</text>
</comment>
<keyword evidence="4" id="KW-1185">Reference proteome</keyword>
<organism evidence="3 4">
    <name type="scientific">Paracraurococcus lichenis</name>
    <dbReference type="NCBI Taxonomy" id="3064888"/>
    <lineage>
        <taxon>Bacteria</taxon>
        <taxon>Pseudomonadati</taxon>
        <taxon>Pseudomonadota</taxon>
        <taxon>Alphaproteobacteria</taxon>
        <taxon>Acetobacterales</taxon>
        <taxon>Roseomonadaceae</taxon>
        <taxon>Paracraurococcus</taxon>
    </lineage>
</organism>
<evidence type="ECO:0000259" key="2">
    <source>
        <dbReference type="Pfam" id="PF08751"/>
    </source>
</evidence>
<reference evidence="3 4" key="1">
    <citation type="submission" date="2023-08" db="EMBL/GenBank/DDBJ databases">
        <title>The draft genome sequence of Paracraurococcus sp. LOR1-02.</title>
        <authorList>
            <person name="Kingkaew E."/>
            <person name="Tanasupawat S."/>
        </authorList>
    </citation>
    <scope>NUCLEOTIDE SEQUENCE [LARGE SCALE GENOMIC DNA]</scope>
    <source>
        <strain evidence="3 4">LOR1-02</strain>
    </source>
</reference>
<feature type="region of interest" description="Disordered" evidence="1">
    <location>
        <begin position="743"/>
        <end position="798"/>
    </location>
</feature>
<sequence>MAFAYVDLAKTRSPVRMAAHLTHPTEPKAERDAAARLANEPPAREPGTPLRPWEGMHPAAAEAMRAEPGKALTKEQLTALVGGKRADGSEMPRPKRARRYTGGDADGKQAVKFVHFILSPHPSWSLAHANAATPAGAAVIASVFERATSKMLADVEARSAVAVVRKDKQRIEVRGRFAAWGATHHTTRPFKDGTAAPGLHKQFVVPNAVVLPNREIRAIDARKLIELAKDRAPSALLSHHLQEEGRAAGLRVEQRNGVAVLSDVPDHVVEHFSRRSREAEEHAKAYTLTKGQVWTDLTERQRQVRVKIGMRATEGATRDGMADRPAWRRQCENLGWPPTDLAGQEPIRSAPRPQRATPGAQGRGDLHARVASLRSASVQTRQHAQRLRQAAELGIVFGPSIAARVAENKVRRVLDNPRSRRALLGSARILQAGAQAFYRRYQVRTAYRMGVAIRRAWDRSLTVKAARFVARQLRPSVLRRRAEILADAARATLGAVRAGRHALVGGFQALREARDIQRLVPPAAADRAQQRVRAEVLQGRAQGRPSTMARAAGVGIGVRWEIEQLEALNRAHQSRMPAANLARSLRKRAETLEKTAAQTPRAAARASGLELAEQRNRAILVAIADATGQPAQAATTSAPVSTPAEASASIVVSSALVAKSAQGAVRDPMERLAEGFAESILDGRLNYASALDLLRKQETLAAEKGAERDPVHGTLRGAREPRPDKVLEAMMDRAIETIEKRAITGADAQEGGKGDPQKPSAPRPAADDLGPWAQLIEQGKAAAGNQPAAARPRRGARV</sequence>
<feature type="compositionally biased region" description="Low complexity" evidence="1">
    <location>
        <begin position="781"/>
        <end position="790"/>
    </location>
</feature>
<dbReference type="InterPro" id="IPR014862">
    <property type="entry name" value="TrwC"/>
</dbReference>
<evidence type="ECO:0000313" key="3">
    <source>
        <dbReference type="EMBL" id="MDO9712393.1"/>
    </source>
</evidence>
<evidence type="ECO:0000313" key="4">
    <source>
        <dbReference type="Proteomes" id="UP001243009"/>
    </source>
</evidence>
<dbReference type="RefSeq" id="WP_305107249.1">
    <property type="nucleotide sequence ID" value="NZ_JAUTWS010000046.1"/>
</dbReference>
<evidence type="ECO:0000256" key="1">
    <source>
        <dbReference type="SAM" id="MobiDB-lite"/>
    </source>
</evidence>
<feature type="compositionally biased region" description="Basic and acidic residues" evidence="1">
    <location>
        <begin position="23"/>
        <end position="34"/>
    </location>
</feature>
<accession>A0ABT9E867</accession>
<dbReference type="SUPFAM" id="SSF55464">
    <property type="entry name" value="Origin of replication-binding domain, RBD-like"/>
    <property type="match status" value="1"/>
</dbReference>
<dbReference type="Proteomes" id="UP001243009">
    <property type="component" value="Unassembled WGS sequence"/>
</dbReference>
<feature type="region of interest" description="Disordered" evidence="1">
    <location>
        <begin position="332"/>
        <end position="365"/>
    </location>
</feature>